<sequence>MDIRHLNHFARFLMRPPDNLNTPPIPQRIRSNPFAPYS</sequence>
<dbReference type="AlphaFoldDB" id="A0A533QQE0"/>
<comment type="caution">
    <text evidence="2">The sequence shown here is derived from an EMBL/GenBank/DDBJ whole genome shotgun (WGS) entry which is preliminary data.</text>
</comment>
<name>A0A533QQE0_9BACT</name>
<feature type="region of interest" description="Disordered" evidence="1">
    <location>
        <begin position="16"/>
        <end position="38"/>
    </location>
</feature>
<dbReference type="Proteomes" id="UP000319783">
    <property type="component" value="Unassembled WGS sequence"/>
</dbReference>
<evidence type="ECO:0000313" key="3">
    <source>
        <dbReference type="Proteomes" id="UP000319783"/>
    </source>
</evidence>
<proteinExistence type="predicted"/>
<evidence type="ECO:0000313" key="2">
    <source>
        <dbReference type="EMBL" id="TLD42810.1"/>
    </source>
</evidence>
<organism evidence="2 3">
    <name type="scientific">Candidatus Jettenia ecosi</name>
    <dbReference type="NCBI Taxonomy" id="2494326"/>
    <lineage>
        <taxon>Bacteria</taxon>
        <taxon>Pseudomonadati</taxon>
        <taxon>Planctomycetota</taxon>
        <taxon>Candidatus Brocadiia</taxon>
        <taxon>Candidatus Brocadiales</taxon>
        <taxon>Candidatus Brocadiaceae</taxon>
        <taxon>Candidatus Jettenia</taxon>
    </lineage>
</organism>
<evidence type="ECO:0000256" key="1">
    <source>
        <dbReference type="SAM" id="MobiDB-lite"/>
    </source>
</evidence>
<reference evidence="2 3" key="1">
    <citation type="submission" date="2019-04" db="EMBL/GenBank/DDBJ databases">
        <title>Genome of a novel bacterium Candidatus Jettenia ecosi reconstructed from metagenome of an anammox bioreactor.</title>
        <authorList>
            <person name="Mardanov A.V."/>
            <person name="Beletsky A.V."/>
            <person name="Ravin N.V."/>
            <person name="Botchkova E.A."/>
            <person name="Litti Y.V."/>
            <person name="Nozhevnikova A.N."/>
        </authorList>
    </citation>
    <scope>NUCLEOTIDE SEQUENCE [LARGE SCALE GENOMIC DNA]</scope>
    <source>
        <strain evidence="2">J2</strain>
    </source>
</reference>
<dbReference type="EMBL" id="SULG01000012">
    <property type="protein sequence ID" value="TLD42810.1"/>
    <property type="molecule type" value="Genomic_DNA"/>
</dbReference>
<protein>
    <submittedName>
        <fullName evidence="2">Uncharacterized protein</fullName>
    </submittedName>
</protein>
<accession>A0A533QQE0</accession>
<gene>
    <name evidence="2" type="ORF">JETT_0832</name>
</gene>